<dbReference type="InterPro" id="IPR013083">
    <property type="entry name" value="Znf_RING/FYVE/PHD"/>
</dbReference>
<evidence type="ECO:0000256" key="6">
    <source>
        <dbReference type="ARBA" id="ARBA00022786"/>
    </source>
</evidence>
<sequence length="222" mass="25224">MTPPEENPFCRLCYGDASFDSLRSPCLCKGSMKHVHSSCQLRWMRTIGSSKCEVCDHFIASSGSVLENVSFCSICKENSMEPLYFVCRCWDRGIRVHSSCLVAKINATKNQKCENCNCELPTTEITTLIIPSFVLNVIRLLFLLTSGTTLTSCAVFFHFTSSIYSVDSLLFVLVVFVHFGCIALFFRSVVRKTLEIDNLKLMKTHDEFDNREKLMAKKKHKD</sequence>
<dbReference type="EMBL" id="AZBU02000003">
    <property type="protein sequence ID" value="TKR89678.1"/>
    <property type="molecule type" value="Genomic_DNA"/>
</dbReference>
<dbReference type="PANTHER" id="PTHR46065">
    <property type="entry name" value="E3 UBIQUITIN-PROTEIN LIGASE MARCH 2/3 FAMILY MEMBER"/>
    <property type="match status" value="1"/>
</dbReference>
<keyword evidence="9 10" id="KW-0472">Membrane</keyword>
<reference evidence="12 13" key="1">
    <citation type="journal article" date="2015" name="Genome Biol.">
        <title>Comparative genomics of Steinernema reveals deeply conserved gene regulatory networks.</title>
        <authorList>
            <person name="Dillman A.R."/>
            <person name="Macchietto M."/>
            <person name="Porter C.F."/>
            <person name="Rogers A."/>
            <person name="Williams B."/>
            <person name="Antoshechkin I."/>
            <person name="Lee M.M."/>
            <person name="Goodwin Z."/>
            <person name="Lu X."/>
            <person name="Lewis E.E."/>
            <person name="Goodrich-Blair H."/>
            <person name="Stock S.P."/>
            <person name="Adams B.J."/>
            <person name="Sternberg P.W."/>
            <person name="Mortazavi A."/>
        </authorList>
    </citation>
    <scope>NUCLEOTIDE SEQUENCE [LARGE SCALE GENOMIC DNA]</scope>
    <source>
        <strain evidence="12 13">ALL</strain>
    </source>
</reference>
<reference evidence="12 13" key="2">
    <citation type="journal article" date="2019" name="G3 (Bethesda)">
        <title>Hybrid Assembly of the Genome of the Entomopathogenic Nematode Steinernema carpocapsae Identifies the X-Chromosome.</title>
        <authorList>
            <person name="Serra L."/>
            <person name="Macchietto M."/>
            <person name="Macias-Munoz A."/>
            <person name="McGill C.J."/>
            <person name="Rodriguez I.M."/>
            <person name="Rodriguez B."/>
            <person name="Murad R."/>
            <person name="Mortazavi A."/>
        </authorList>
    </citation>
    <scope>NUCLEOTIDE SEQUENCE [LARGE SCALE GENOMIC DNA]</scope>
    <source>
        <strain evidence="12 13">ALL</strain>
    </source>
</reference>
<evidence type="ECO:0000256" key="5">
    <source>
        <dbReference type="ARBA" id="ARBA00022771"/>
    </source>
</evidence>
<dbReference type="InterPro" id="IPR011016">
    <property type="entry name" value="Znf_RING-CH"/>
</dbReference>
<feature type="transmembrane region" description="Helical" evidence="10">
    <location>
        <begin position="169"/>
        <end position="190"/>
    </location>
</feature>
<feature type="transmembrane region" description="Helical" evidence="10">
    <location>
        <begin position="137"/>
        <end position="157"/>
    </location>
</feature>
<protein>
    <recommendedName>
        <fullName evidence="11">RING-CH-type domain-containing protein</fullName>
    </recommendedName>
</protein>
<keyword evidence="2" id="KW-0808">Transferase</keyword>
<dbReference type="GO" id="GO:0008270">
    <property type="term" value="F:zinc ion binding"/>
    <property type="evidence" value="ECO:0007669"/>
    <property type="project" value="UniProtKB-KW"/>
</dbReference>
<evidence type="ECO:0000256" key="1">
    <source>
        <dbReference type="ARBA" id="ARBA00004141"/>
    </source>
</evidence>
<dbReference type="PANTHER" id="PTHR46065:SF3">
    <property type="entry name" value="FI20425P1"/>
    <property type="match status" value="1"/>
</dbReference>
<dbReference type="SUPFAM" id="SSF57850">
    <property type="entry name" value="RING/U-box"/>
    <property type="match status" value="2"/>
</dbReference>
<dbReference type="PROSITE" id="PS51292">
    <property type="entry name" value="ZF_RING_CH"/>
    <property type="match status" value="2"/>
</dbReference>
<dbReference type="GO" id="GO:0016020">
    <property type="term" value="C:membrane"/>
    <property type="evidence" value="ECO:0007669"/>
    <property type="project" value="UniProtKB-SubCell"/>
</dbReference>
<evidence type="ECO:0000313" key="12">
    <source>
        <dbReference type="EMBL" id="TKR89678.1"/>
    </source>
</evidence>
<feature type="domain" description="RING-CH-type" evidence="11">
    <location>
        <begin position="2"/>
        <end position="62"/>
    </location>
</feature>
<keyword evidence="13" id="KW-1185">Reference proteome</keyword>
<evidence type="ECO:0000256" key="3">
    <source>
        <dbReference type="ARBA" id="ARBA00022692"/>
    </source>
</evidence>
<evidence type="ECO:0000256" key="9">
    <source>
        <dbReference type="ARBA" id="ARBA00023136"/>
    </source>
</evidence>
<evidence type="ECO:0000259" key="11">
    <source>
        <dbReference type="PROSITE" id="PS51292"/>
    </source>
</evidence>
<dbReference type="Pfam" id="PF12906">
    <property type="entry name" value="RINGv"/>
    <property type="match status" value="1"/>
</dbReference>
<evidence type="ECO:0000313" key="13">
    <source>
        <dbReference type="Proteomes" id="UP000298663"/>
    </source>
</evidence>
<gene>
    <name evidence="12" type="ORF">L596_013743</name>
</gene>
<dbReference type="OrthoDB" id="264354at2759"/>
<dbReference type="STRING" id="34508.A0A4U5P143"/>
<evidence type="ECO:0000256" key="10">
    <source>
        <dbReference type="SAM" id="Phobius"/>
    </source>
</evidence>
<keyword evidence="5" id="KW-0863">Zinc-finger</keyword>
<comment type="subcellular location">
    <subcellularLocation>
        <location evidence="1">Membrane</location>
        <topology evidence="1">Multi-pass membrane protein</topology>
    </subcellularLocation>
</comment>
<proteinExistence type="predicted"/>
<organism evidence="12 13">
    <name type="scientific">Steinernema carpocapsae</name>
    <name type="common">Entomopathogenic nematode</name>
    <dbReference type="NCBI Taxonomy" id="34508"/>
    <lineage>
        <taxon>Eukaryota</taxon>
        <taxon>Metazoa</taxon>
        <taxon>Ecdysozoa</taxon>
        <taxon>Nematoda</taxon>
        <taxon>Chromadorea</taxon>
        <taxon>Rhabditida</taxon>
        <taxon>Tylenchina</taxon>
        <taxon>Panagrolaimomorpha</taxon>
        <taxon>Strongyloidoidea</taxon>
        <taxon>Steinernematidae</taxon>
        <taxon>Steinernema</taxon>
    </lineage>
</organism>
<keyword evidence="4" id="KW-0479">Metal-binding</keyword>
<dbReference type="GO" id="GO:0016740">
    <property type="term" value="F:transferase activity"/>
    <property type="evidence" value="ECO:0007669"/>
    <property type="project" value="UniProtKB-KW"/>
</dbReference>
<dbReference type="Gene3D" id="3.30.40.10">
    <property type="entry name" value="Zinc/RING finger domain, C3HC4 (zinc finger)"/>
    <property type="match status" value="2"/>
</dbReference>
<dbReference type="SMART" id="SM00744">
    <property type="entry name" value="RINGv"/>
    <property type="match status" value="2"/>
</dbReference>
<name>A0A4U5P143_STECR</name>
<comment type="caution">
    <text evidence="12">The sequence shown here is derived from an EMBL/GenBank/DDBJ whole genome shotgun (WGS) entry which is preliminary data.</text>
</comment>
<keyword evidence="3 10" id="KW-0812">Transmembrane</keyword>
<keyword evidence="7" id="KW-0862">Zinc</keyword>
<feature type="domain" description="RING-CH-type" evidence="11">
    <location>
        <begin position="64"/>
        <end position="123"/>
    </location>
</feature>
<keyword evidence="6" id="KW-0833">Ubl conjugation pathway</keyword>
<evidence type="ECO:0000256" key="7">
    <source>
        <dbReference type="ARBA" id="ARBA00022833"/>
    </source>
</evidence>
<accession>A0A4U5P143</accession>
<evidence type="ECO:0000256" key="2">
    <source>
        <dbReference type="ARBA" id="ARBA00022679"/>
    </source>
</evidence>
<keyword evidence="8 10" id="KW-1133">Transmembrane helix</keyword>
<evidence type="ECO:0000256" key="8">
    <source>
        <dbReference type="ARBA" id="ARBA00022989"/>
    </source>
</evidence>
<evidence type="ECO:0000256" key="4">
    <source>
        <dbReference type="ARBA" id="ARBA00022723"/>
    </source>
</evidence>
<dbReference type="AlphaFoldDB" id="A0A4U5P143"/>
<dbReference type="Proteomes" id="UP000298663">
    <property type="component" value="Unassembled WGS sequence"/>
</dbReference>